<evidence type="ECO:0000256" key="1">
    <source>
        <dbReference type="SAM" id="SignalP"/>
    </source>
</evidence>
<evidence type="ECO:0000313" key="2">
    <source>
        <dbReference type="EMBL" id="EBS4549350.1"/>
    </source>
</evidence>
<proteinExistence type="predicted"/>
<dbReference type="PROSITE" id="PS51257">
    <property type="entry name" value="PROKAR_LIPOPROTEIN"/>
    <property type="match status" value="1"/>
</dbReference>
<feature type="chain" id="PRO_5024966275" evidence="1">
    <location>
        <begin position="23"/>
        <end position="114"/>
    </location>
</feature>
<reference evidence="2" key="1">
    <citation type="submission" date="2018-06" db="EMBL/GenBank/DDBJ databases">
        <authorList>
            <person name="Ashton P.M."/>
            <person name="Dallman T."/>
            <person name="Nair S."/>
            <person name="De Pinna E."/>
            <person name="Peters T."/>
            <person name="Grant K."/>
        </authorList>
    </citation>
    <scope>NUCLEOTIDE SEQUENCE [LARGE SCALE GENOMIC DNA]</scope>
    <source>
        <strain evidence="2">160804</strain>
    </source>
</reference>
<sequence length="114" mass="12535">MKKNRIRALTVIIVTALSVAMAGCSEMDNMSRTVRADADIAQQHMDNMDSQRRHQTPLVWTDKPWVNLKPIVQATPSPQKAGLPACNITVGSRDGLTLPEISGLITRRCGVRVI</sequence>
<dbReference type="AlphaFoldDB" id="A0A5U9VZB6"/>
<feature type="signal peptide" evidence="1">
    <location>
        <begin position="1"/>
        <end position="22"/>
    </location>
</feature>
<name>A0A5U9VZB6_SALNE</name>
<gene>
    <name evidence="2" type="ORF">DQK32_26420</name>
</gene>
<dbReference type="Proteomes" id="UP000839885">
    <property type="component" value="Unassembled WGS sequence"/>
</dbReference>
<protein>
    <submittedName>
        <fullName evidence="2">PilN family type IVB pilus formation outer membrane protein</fullName>
    </submittedName>
</protein>
<comment type="caution">
    <text evidence="2">The sequence shown here is derived from an EMBL/GenBank/DDBJ whole genome shotgun (WGS) entry which is preliminary data.</text>
</comment>
<organism evidence="2">
    <name type="scientific">Salmonella newport</name>
    <dbReference type="NCBI Taxonomy" id="108619"/>
    <lineage>
        <taxon>Bacteria</taxon>
        <taxon>Pseudomonadati</taxon>
        <taxon>Pseudomonadota</taxon>
        <taxon>Gammaproteobacteria</taxon>
        <taxon>Enterobacterales</taxon>
        <taxon>Enterobacteriaceae</taxon>
        <taxon>Salmonella</taxon>
    </lineage>
</organism>
<feature type="non-terminal residue" evidence="2">
    <location>
        <position position="114"/>
    </location>
</feature>
<dbReference type="EMBL" id="AAGVNP010000307">
    <property type="protein sequence ID" value="EBS4549350.1"/>
    <property type="molecule type" value="Genomic_DNA"/>
</dbReference>
<keyword evidence="1" id="KW-0732">Signal</keyword>
<accession>A0A5U9VZB6</accession>